<protein>
    <recommendedName>
        <fullName evidence="3">Small RNA 2'-O-methyltransferase</fullName>
        <ecNumber evidence="12">2.1.1.386</ecNumber>
    </recommendedName>
    <alternativeName>
        <fullName evidence="11">HEN1 methyltransferase homolog 1</fullName>
    </alternativeName>
</protein>
<keyword evidence="10" id="KW-0943">RNA-mediated gene silencing</keyword>
<dbReference type="InterPro" id="IPR026610">
    <property type="entry name" value="Hen1"/>
</dbReference>
<dbReference type="KEGG" id="muo:115472151"/>
<evidence type="ECO:0000313" key="14">
    <source>
        <dbReference type="Proteomes" id="UP000515156"/>
    </source>
</evidence>
<dbReference type="RefSeq" id="XP_030062160.1">
    <property type="nucleotide sequence ID" value="XM_030206300.1"/>
</dbReference>
<comment type="cofactor">
    <cofactor evidence="1">
        <name>Mg(2+)</name>
        <dbReference type="ChEBI" id="CHEBI:18420"/>
    </cofactor>
</comment>
<dbReference type="FunCoup" id="A0A6P7YGE0">
    <property type="interactions" value="512"/>
</dbReference>
<sequence length="372" mass="42159">MEPITFTPPLYKQRYQFVKSLVEKYKPKKVADLGCGECSLLWKLKFCSSIEVLAGVDISEDVMKEKMHTLSPLPCEYLQPSWRPLVVTLYQGSVAQKDPNLLGFDMITCIELIEHLETEELAAFPDVIFGFWAPVMAVISTPNSEFNSLLPGVKLFRHLDHKFEWSKEEFESWALKAAGCYGYTVEFTGVGKPPPGAESVGFCTQIGIFVRNYMETAETVKYKMTISHVYKTIFKAVYPSLQDEKYLQYAVVSEVLYQAHRIKSLWDSDHAKENGHNQATEEEKSCWPPGHCVKFLKKCDLRGHQERSQSRGTEPFMQDNAVCIPLEKLFSIPRVKQLCGTLETLIKMITGKVELSVDGSSVIVRIDEDGNG</sequence>
<evidence type="ECO:0000256" key="9">
    <source>
        <dbReference type="ARBA" id="ARBA00022884"/>
    </source>
</evidence>
<evidence type="ECO:0000256" key="3">
    <source>
        <dbReference type="ARBA" id="ARBA00021330"/>
    </source>
</evidence>
<dbReference type="GO" id="GO:0001510">
    <property type="term" value="P:RNA methylation"/>
    <property type="evidence" value="ECO:0007669"/>
    <property type="project" value="InterPro"/>
</dbReference>
<keyword evidence="8" id="KW-0460">Magnesium</keyword>
<organism evidence="14 15">
    <name type="scientific">Microcaecilia unicolor</name>
    <dbReference type="NCBI Taxonomy" id="1415580"/>
    <lineage>
        <taxon>Eukaryota</taxon>
        <taxon>Metazoa</taxon>
        <taxon>Chordata</taxon>
        <taxon>Craniata</taxon>
        <taxon>Vertebrata</taxon>
        <taxon>Euteleostomi</taxon>
        <taxon>Amphibia</taxon>
        <taxon>Gymnophiona</taxon>
        <taxon>Siphonopidae</taxon>
        <taxon>Microcaecilia</taxon>
    </lineage>
</organism>
<dbReference type="EC" id="2.1.1.386" evidence="12"/>
<accession>A0A6P7YGE0</accession>
<dbReference type="AlphaFoldDB" id="A0A6P7YGE0"/>
<evidence type="ECO:0000256" key="6">
    <source>
        <dbReference type="ARBA" id="ARBA00022691"/>
    </source>
</evidence>
<evidence type="ECO:0000256" key="5">
    <source>
        <dbReference type="ARBA" id="ARBA00022679"/>
    </source>
</evidence>
<evidence type="ECO:0000256" key="2">
    <source>
        <dbReference type="ARBA" id="ARBA00009026"/>
    </source>
</evidence>
<dbReference type="InterPro" id="IPR029063">
    <property type="entry name" value="SAM-dependent_MTases_sf"/>
</dbReference>
<evidence type="ECO:0000313" key="15">
    <source>
        <dbReference type="RefSeq" id="XP_030062160.1"/>
    </source>
</evidence>
<evidence type="ECO:0000256" key="12">
    <source>
        <dbReference type="ARBA" id="ARBA00035025"/>
    </source>
</evidence>
<dbReference type="GO" id="GO:0046872">
    <property type="term" value="F:metal ion binding"/>
    <property type="evidence" value="ECO:0007669"/>
    <property type="project" value="UniProtKB-KW"/>
</dbReference>
<comment type="similarity">
    <text evidence="2">Belongs to the methyltransferase superfamily. HEN1 family.</text>
</comment>
<dbReference type="GO" id="GO:0003723">
    <property type="term" value="F:RNA binding"/>
    <property type="evidence" value="ECO:0007669"/>
    <property type="project" value="UniProtKB-KW"/>
</dbReference>
<comment type="catalytic activity">
    <reaction evidence="13">
        <text>small RNA 3'-end nucleotide + S-adenosyl-L-methionine = small RNA 3'-end 2'-O-methylnucleotide + S-adenosyl-L-homocysteine + H(+)</text>
        <dbReference type="Rhea" id="RHEA:37887"/>
        <dbReference type="Rhea" id="RHEA-COMP:10415"/>
        <dbReference type="Rhea" id="RHEA-COMP:10416"/>
        <dbReference type="ChEBI" id="CHEBI:15378"/>
        <dbReference type="ChEBI" id="CHEBI:57856"/>
        <dbReference type="ChEBI" id="CHEBI:59789"/>
        <dbReference type="ChEBI" id="CHEBI:74896"/>
        <dbReference type="ChEBI" id="CHEBI:74898"/>
        <dbReference type="EC" id="2.1.1.386"/>
    </reaction>
</comment>
<keyword evidence="4" id="KW-0489">Methyltransferase</keyword>
<evidence type="ECO:0000256" key="7">
    <source>
        <dbReference type="ARBA" id="ARBA00022723"/>
    </source>
</evidence>
<name>A0A6P7YGE0_9AMPH</name>
<dbReference type="Gene3D" id="3.40.50.150">
    <property type="entry name" value="Vaccinia Virus protein VP39"/>
    <property type="match status" value="1"/>
</dbReference>
<keyword evidence="6" id="KW-0949">S-adenosyl-L-methionine</keyword>
<dbReference type="PANTHER" id="PTHR21404">
    <property type="entry name" value="HEN1"/>
    <property type="match status" value="1"/>
</dbReference>
<evidence type="ECO:0000256" key="1">
    <source>
        <dbReference type="ARBA" id="ARBA00001946"/>
    </source>
</evidence>
<evidence type="ECO:0000256" key="10">
    <source>
        <dbReference type="ARBA" id="ARBA00023158"/>
    </source>
</evidence>
<evidence type="ECO:0000256" key="11">
    <source>
        <dbReference type="ARBA" id="ARBA00029981"/>
    </source>
</evidence>
<evidence type="ECO:0000256" key="4">
    <source>
        <dbReference type="ARBA" id="ARBA00022603"/>
    </source>
</evidence>
<dbReference type="OrthoDB" id="2154311at2759"/>
<evidence type="ECO:0000256" key="8">
    <source>
        <dbReference type="ARBA" id="ARBA00022842"/>
    </source>
</evidence>
<dbReference type="GO" id="GO:0090486">
    <property type="term" value="F:small RNA 2'-O-methyltransferase activity"/>
    <property type="evidence" value="ECO:0007669"/>
    <property type="project" value="UniProtKB-EC"/>
</dbReference>
<dbReference type="PANTHER" id="PTHR21404:SF3">
    <property type="entry name" value="SMALL RNA 2'-O-METHYLTRANSFERASE"/>
    <property type="match status" value="1"/>
</dbReference>
<dbReference type="FunFam" id="3.40.50.150:FF:000124">
    <property type="entry name" value="HEN methyltransferase 1"/>
    <property type="match status" value="1"/>
</dbReference>
<keyword evidence="14" id="KW-1185">Reference proteome</keyword>
<dbReference type="InParanoid" id="A0A6P7YGE0"/>
<dbReference type="GO" id="GO:0005737">
    <property type="term" value="C:cytoplasm"/>
    <property type="evidence" value="ECO:0007669"/>
    <property type="project" value="TreeGrafter"/>
</dbReference>
<dbReference type="GO" id="GO:0034587">
    <property type="term" value="P:piRNA processing"/>
    <property type="evidence" value="ECO:0007669"/>
    <property type="project" value="TreeGrafter"/>
</dbReference>
<evidence type="ECO:0000256" key="13">
    <source>
        <dbReference type="ARBA" id="ARBA00048418"/>
    </source>
</evidence>
<keyword evidence="7" id="KW-0479">Metal-binding</keyword>
<dbReference type="GO" id="GO:0005634">
    <property type="term" value="C:nucleus"/>
    <property type="evidence" value="ECO:0007669"/>
    <property type="project" value="TreeGrafter"/>
</dbReference>
<gene>
    <name evidence="15" type="primary">HENMT1</name>
</gene>
<dbReference type="GO" id="GO:0030422">
    <property type="term" value="P:siRNA processing"/>
    <property type="evidence" value="ECO:0007669"/>
    <property type="project" value="TreeGrafter"/>
</dbReference>
<reference evidence="15" key="1">
    <citation type="submission" date="2025-08" db="UniProtKB">
        <authorList>
            <consortium name="RefSeq"/>
        </authorList>
    </citation>
    <scope>IDENTIFICATION</scope>
</reference>
<dbReference type="CTD" id="113802"/>
<dbReference type="SUPFAM" id="SSF53335">
    <property type="entry name" value="S-adenosyl-L-methionine-dependent methyltransferases"/>
    <property type="match status" value="1"/>
</dbReference>
<proteinExistence type="inferred from homology"/>
<keyword evidence="9" id="KW-0694">RNA-binding</keyword>
<keyword evidence="5" id="KW-0808">Transferase</keyword>
<dbReference type="GeneID" id="115472151"/>
<dbReference type="Proteomes" id="UP000515156">
    <property type="component" value="Chromosome 6"/>
</dbReference>